<keyword evidence="1" id="KW-0175">Coiled coil</keyword>
<accession>A0A9W8GU69</accession>
<comment type="caution">
    <text evidence="3">The sequence shown here is derived from an EMBL/GenBank/DDBJ whole genome shotgun (WGS) entry which is preliminary data.</text>
</comment>
<dbReference type="OrthoDB" id="10464868at2759"/>
<protein>
    <submittedName>
        <fullName evidence="3">Uncharacterized protein</fullName>
    </submittedName>
</protein>
<evidence type="ECO:0000256" key="2">
    <source>
        <dbReference type="SAM" id="MobiDB-lite"/>
    </source>
</evidence>
<organism evidence="3 4">
    <name type="scientific">Coemansia pectinata</name>
    <dbReference type="NCBI Taxonomy" id="1052879"/>
    <lineage>
        <taxon>Eukaryota</taxon>
        <taxon>Fungi</taxon>
        <taxon>Fungi incertae sedis</taxon>
        <taxon>Zoopagomycota</taxon>
        <taxon>Kickxellomycotina</taxon>
        <taxon>Kickxellomycetes</taxon>
        <taxon>Kickxellales</taxon>
        <taxon>Kickxellaceae</taxon>
        <taxon>Coemansia</taxon>
    </lineage>
</organism>
<dbReference type="AlphaFoldDB" id="A0A9W8GU69"/>
<evidence type="ECO:0000313" key="3">
    <source>
        <dbReference type="EMBL" id="KAJ2749767.1"/>
    </source>
</evidence>
<reference evidence="3" key="1">
    <citation type="submission" date="2022-07" db="EMBL/GenBank/DDBJ databases">
        <title>Phylogenomic reconstructions and comparative analyses of Kickxellomycotina fungi.</title>
        <authorList>
            <person name="Reynolds N.K."/>
            <person name="Stajich J.E."/>
            <person name="Barry K."/>
            <person name="Grigoriev I.V."/>
            <person name="Crous P."/>
            <person name="Smith M.E."/>
        </authorList>
    </citation>
    <scope>NUCLEOTIDE SEQUENCE</scope>
    <source>
        <strain evidence="3">BCRC 34297</strain>
    </source>
</reference>
<sequence>MGFIPERIIGLPTGTSHSLKRTHPEEDSSTVRQSRRRLNNAPHSQQSVVTEPTAVTTDTPKYPIGFPSPSYWLRSYFEDWAARWRNVYGTRPASIELRQVLEQFIADMPRTARLLNNAKDKVNRARFLVEGMRDNIIPGCYRFLRRALDDMNREFQENNAISQRTRELVDFLQESIEKHNIEIDQYETRLEEAFISLDRAQSEHAACMALNPHICTAQDVEHVLNQQCDLEQSTAGHDA</sequence>
<gene>
    <name evidence="3" type="ORF">GGI19_005488</name>
</gene>
<feature type="region of interest" description="Disordered" evidence="2">
    <location>
        <begin position="9"/>
        <end position="57"/>
    </location>
</feature>
<proteinExistence type="predicted"/>
<keyword evidence="4" id="KW-1185">Reference proteome</keyword>
<feature type="compositionally biased region" description="Polar residues" evidence="2">
    <location>
        <begin position="41"/>
        <end position="57"/>
    </location>
</feature>
<name>A0A9W8GU69_9FUNG</name>
<evidence type="ECO:0000313" key="4">
    <source>
        <dbReference type="Proteomes" id="UP001140011"/>
    </source>
</evidence>
<evidence type="ECO:0000256" key="1">
    <source>
        <dbReference type="SAM" id="Coils"/>
    </source>
</evidence>
<dbReference type="EMBL" id="JANBUH010000705">
    <property type="protein sequence ID" value="KAJ2749767.1"/>
    <property type="molecule type" value="Genomic_DNA"/>
</dbReference>
<dbReference type="Proteomes" id="UP001140011">
    <property type="component" value="Unassembled WGS sequence"/>
</dbReference>
<feature type="coiled-coil region" evidence="1">
    <location>
        <begin position="169"/>
        <end position="203"/>
    </location>
</feature>